<dbReference type="SUPFAM" id="SSF46785">
    <property type="entry name" value="Winged helix' DNA-binding domain"/>
    <property type="match status" value="1"/>
</dbReference>
<dbReference type="Gene3D" id="1.10.10.10">
    <property type="entry name" value="Winged helix-like DNA-binding domain superfamily/Winged helix DNA-binding domain"/>
    <property type="match status" value="1"/>
</dbReference>
<evidence type="ECO:0000256" key="3">
    <source>
        <dbReference type="ARBA" id="ARBA00023163"/>
    </source>
</evidence>
<dbReference type="CDD" id="cd00090">
    <property type="entry name" value="HTH_ARSR"/>
    <property type="match status" value="1"/>
</dbReference>
<protein>
    <submittedName>
        <fullName evidence="5">Helix-turn-helix domain-containing protein</fullName>
    </submittedName>
</protein>
<organism evidence="5 6">
    <name type="scientific">Nocardioides aestuarii</name>
    <dbReference type="NCBI Taxonomy" id="252231"/>
    <lineage>
        <taxon>Bacteria</taxon>
        <taxon>Bacillati</taxon>
        <taxon>Actinomycetota</taxon>
        <taxon>Actinomycetes</taxon>
        <taxon>Propionibacteriales</taxon>
        <taxon>Nocardioidaceae</taxon>
        <taxon>Nocardioides</taxon>
    </lineage>
</organism>
<dbReference type="InterPro" id="IPR036388">
    <property type="entry name" value="WH-like_DNA-bd_sf"/>
</dbReference>
<evidence type="ECO:0000256" key="2">
    <source>
        <dbReference type="ARBA" id="ARBA00023125"/>
    </source>
</evidence>
<dbReference type="InterPro" id="IPR036390">
    <property type="entry name" value="WH_DNA-bd_sf"/>
</dbReference>
<keyword evidence="1" id="KW-0805">Transcription regulation</keyword>
<dbReference type="Proteomes" id="UP001597351">
    <property type="component" value="Unassembled WGS sequence"/>
</dbReference>
<evidence type="ECO:0000259" key="4">
    <source>
        <dbReference type="PROSITE" id="PS50987"/>
    </source>
</evidence>
<keyword evidence="3" id="KW-0804">Transcription</keyword>
<comment type="caution">
    <text evidence="5">The sequence shown here is derived from an EMBL/GenBank/DDBJ whole genome shotgun (WGS) entry which is preliminary data.</text>
</comment>
<reference evidence="6" key="1">
    <citation type="journal article" date="2019" name="Int. J. Syst. Evol. Microbiol.">
        <title>The Global Catalogue of Microorganisms (GCM) 10K type strain sequencing project: providing services to taxonomists for standard genome sequencing and annotation.</title>
        <authorList>
            <consortium name="The Broad Institute Genomics Platform"/>
            <consortium name="The Broad Institute Genome Sequencing Center for Infectious Disease"/>
            <person name="Wu L."/>
            <person name="Ma J."/>
        </authorList>
    </citation>
    <scope>NUCLEOTIDE SEQUENCE [LARGE SCALE GENOMIC DNA]</scope>
    <source>
        <strain evidence="6">CGMCC 1.12477</strain>
    </source>
</reference>
<dbReference type="InterPro" id="IPR011991">
    <property type="entry name" value="ArsR-like_HTH"/>
</dbReference>
<accession>A0ABW4TJ33</accession>
<dbReference type="Pfam" id="PF12840">
    <property type="entry name" value="HTH_20"/>
    <property type="match status" value="1"/>
</dbReference>
<proteinExistence type="predicted"/>
<dbReference type="InterPro" id="IPR051081">
    <property type="entry name" value="HTH_MetalResp_TranReg"/>
</dbReference>
<dbReference type="PANTHER" id="PTHR33154">
    <property type="entry name" value="TRANSCRIPTIONAL REGULATOR, ARSR FAMILY"/>
    <property type="match status" value="1"/>
</dbReference>
<evidence type="ECO:0000256" key="1">
    <source>
        <dbReference type="ARBA" id="ARBA00023015"/>
    </source>
</evidence>
<gene>
    <name evidence="5" type="ORF">ACFSDE_01160</name>
</gene>
<sequence>MTDLLRLDAQALRVLAHPLRSRLLSELRLHGPATATELADRLTTNTGATSYHLRKLESVGLVADTDTGEGKRRVWEASTRGHEWHPSDFEGDEEAQASMTWLTRHYTESMVERADHWYQTERDWPAAWRDALGSADDGIVVTPDQARALAEELRAVVRRYRDAGEGDPAAIRVRTFTYLLPMDDDIPGDPS</sequence>
<keyword evidence="6" id="KW-1185">Reference proteome</keyword>
<dbReference type="SMART" id="SM00418">
    <property type="entry name" value="HTH_ARSR"/>
    <property type="match status" value="1"/>
</dbReference>
<dbReference type="InterPro" id="IPR001845">
    <property type="entry name" value="HTH_ArsR_DNA-bd_dom"/>
</dbReference>
<feature type="domain" description="HTH arsR-type" evidence="4">
    <location>
        <begin position="1"/>
        <end position="96"/>
    </location>
</feature>
<name>A0ABW4TJ33_9ACTN</name>
<evidence type="ECO:0000313" key="6">
    <source>
        <dbReference type="Proteomes" id="UP001597351"/>
    </source>
</evidence>
<dbReference type="PANTHER" id="PTHR33154:SF33">
    <property type="entry name" value="TRANSCRIPTIONAL REPRESSOR SDPR"/>
    <property type="match status" value="1"/>
</dbReference>
<evidence type="ECO:0000313" key="5">
    <source>
        <dbReference type="EMBL" id="MFD1945383.1"/>
    </source>
</evidence>
<dbReference type="PROSITE" id="PS50987">
    <property type="entry name" value="HTH_ARSR_2"/>
    <property type="match status" value="1"/>
</dbReference>
<dbReference type="EMBL" id="JBHUGD010000001">
    <property type="protein sequence ID" value="MFD1945383.1"/>
    <property type="molecule type" value="Genomic_DNA"/>
</dbReference>
<dbReference type="RefSeq" id="WP_343915727.1">
    <property type="nucleotide sequence ID" value="NZ_BAAAJT010000002.1"/>
</dbReference>
<keyword evidence="2" id="KW-0238">DNA-binding</keyword>